<gene>
    <name evidence="1" type="ORF">DV515_00001399</name>
</gene>
<reference evidence="1 2" key="1">
    <citation type="journal article" date="2018" name="Proc. R. Soc. B">
        <title>A non-coding region near Follistatin controls head colour polymorphism in the Gouldian finch.</title>
        <authorList>
            <person name="Toomey M.B."/>
            <person name="Marques C.I."/>
            <person name="Andrade P."/>
            <person name="Araujo P.M."/>
            <person name="Sabatino S."/>
            <person name="Gazda M.A."/>
            <person name="Afonso S."/>
            <person name="Lopes R.J."/>
            <person name="Corbo J.C."/>
            <person name="Carneiro M."/>
        </authorList>
    </citation>
    <scope>NUCLEOTIDE SEQUENCE [LARGE SCALE GENOMIC DNA]</scope>
    <source>
        <strain evidence="1">Red01</strain>
        <tissue evidence="1">Muscle</tissue>
    </source>
</reference>
<dbReference type="AlphaFoldDB" id="A0A3L8SZ50"/>
<dbReference type="EMBL" id="QUSF01000003">
    <property type="protein sequence ID" value="RLW11388.1"/>
    <property type="molecule type" value="Genomic_DNA"/>
</dbReference>
<accession>A0A3L8SZ50</accession>
<name>A0A3L8SZ50_CHLGU</name>
<evidence type="ECO:0000313" key="2">
    <source>
        <dbReference type="Proteomes" id="UP000276834"/>
    </source>
</evidence>
<sequence>MTSRGTASFSSEIFFGFYHPDYPGADDLTRSDKITAQGSIPAGKTKVTLEKISHSLEHINIQVLDVFQWQGETGSPMKTVVPVGGTPGSPLWAVGGL</sequence>
<proteinExistence type="predicted"/>
<evidence type="ECO:0000313" key="1">
    <source>
        <dbReference type="EMBL" id="RLW11388.1"/>
    </source>
</evidence>
<keyword evidence="2" id="KW-1185">Reference proteome</keyword>
<organism evidence="1 2">
    <name type="scientific">Chloebia gouldiae</name>
    <name type="common">Gouldian finch</name>
    <name type="synonym">Erythrura gouldiae</name>
    <dbReference type="NCBI Taxonomy" id="44316"/>
    <lineage>
        <taxon>Eukaryota</taxon>
        <taxon>Metazoa</taxon>
        <taxon>Chordata</taxon>
        <taxon>Craniata</taxon>
        <taxon>Vertebrata</taxon>
        <taxon>Euteleostomi</taxon>
        <taxon>Archelosauria</taxon>
        <taxon>Archosauria</taxon>
        <taxon>Dinosauria</taxon>
        <taxon>Saurischia</taxon>
        <taxon>Theropoda</taxon>
        <taxon>Coelurosauria</taxon>
        <taxon>Aves</taxon>
        <taxon>Neognathae</taxon>
        <taxon>Neoaves</taxon>
        <taxon>Telluraves</taxon>
        <taxon>Australaves</taxon>
        <taxon>Passeriformes</taxon>
        <taxon>Passeroidea</taxon>
        <taxon>Passeridae</taxon>
        <taxon>Chloebia</taxon>
    </lineage>
</organism>
<protein>
    <submittedName>
        <fullName evidence="1">Uncharacterized protein</fullName>
    </submittedName>
</protein>
<dbReference type="Proteomes" id="UP000276834">
    <property type="component" value="Unassembled WGS sequence"/>
</dbReference>
<comment type="caution">
    <text evidence="1">The sequence shown here is derived from an EMBL/GenBank/DDBJ whole genome shotgun (WGS) entry which is preliminary data.</text>
</comment>